<organism evidence="2 3">
    <name type="scientific">Candidatus Seongchinamella marina</name>
    <dbReference type="NCBI Taxonomy" id="2518990"/>
    <lineage>
        <taxon>Bacteria</taxon>
        <taxon>Pseudomonadati</taxon>
        <taxon>Pseudomonadota</taxon>
        <taxon>Gammaproteobacteria</taxon>
        <taxon>Cellvibrionales</taxon>
        <taxon>Halieaceae</taxon>
        <taxon>Seongchinamella</taxon>
    </lineage>
</organism>
<proteinExistence type="predicted"/>
<dbReference type="PRINTS" id="PR00081">
    <property type="entry name" value="GDHRDH"/>
</dbReference>
<accession>A0ABT3SZJ3</accession>
<sequence>MAIETAEFVSKYGPWALVTGSAEGLGASFAEELAKLQLNLLLLDKQQETLETTAEKLRQQYAVEVKTQVVDLSDTNYLDKALAAIGGQEIGLFVSNAAFGQVGPFADTAIDMHLKSIQVNITAPMQITYMLGRKMLERGRGGVILIASDAAYHGTPFVGQYSATKAYNLVLGEALWYEWGKQGVDVLSFAPGPTNTPGLRRSNPKLKENKKVKGVMLPADTARAALSALGKKASARPSLRTAIDTFIMSRLLNRGAAVRILGEKISSNLKSTLHLKTQD</sequence>
<gene>
    <name evidence="2" type="ORF">EYC87_17685</name>
</gene>
<dbReference type="EMBL" id="SHNP01000008">
    <property type="protein sequence ID" value="MCX2975415.1"/>
    <property type="molecule type" value="Genomic_DNA"/>
</dbReference>
<comment type="caution">
    <text evidence="2">The sequence shown here is derived from an EMBL/GenBank/DDBJ whole genome shotgun (WGS) entry which is preliminary data.</text>
</comment>
<evidence type="ECO:0000313" key="3">
    <source>
        <dbReference type="Proteomes" id="UP001143307"/>
    </source>
</evidence>
<dbReference type="PANTHER" id="PTHR43899">
    <property type="entry name" value="RH59310P"/>
    <property type="match status" value="1"/>
</dbReference>
<name>A0ABT3SZJ3_9GAMM</name>
<dbReference type="SUPFAM" id="SSF51735">
    <property type="entry name" value="NAD(P)-binding Rossmann-fold domains"/>
    <property type="match status" value="1"/>
</dbReference>
<dbReference type="PANTHER" id="PTHR43899:SF4">
    <property type="entry name" value="17 BETA-HYDROXYSTEROID DEHYDROGENASE TYPE 3"/>
    <property type="match status" value="1"/>
</dbReference>
<keyword evidence="3" id="KW-1185">Reference proteome</keyword>
<dbReference type="InterPro" id="IPR051019">
    <property type="entry name" value="VLCFA-Steroid_DH"/>
</dbReference>
<reference evidence="2" key="1">
    <citation type="submission" date="2019-02" db="EMBL/GenBank/DDBJ databases">
        <authorList>
            <person name="Li S.-H."/>
        </authorList>
    </citation>
    <scope>NUCLEOTIDE SEQUENCE</scope>
    <source>
        <strain evidence="2">IMCC8485</strain>
    </source>
</reference>
<evidence type="ECO:0000313" key="2">
    <source>
        <dbReference type="EMBL" id="MCX2975415.1"/>
    </source>
</evidence>
<keyword evidence="1" id="KW-0560">Oxidoreductase</keyword>
<dbReference type="Gene3D" id="3.40.50.720">
    <property type="entry name" value="NAD(P)-binding Rossmann-like Domain"/>
    <property type="match status" value="1"/>
</dbReference>
<protein>
    <submittedName>
        <fullName evidence="2">SDR family NAD(P)-dependent oxidoreductase</fullName>
    </submittedName>
</protein>
<dbReference type="PIRSF" id="PIRSF000126">
    <property type="entry name" value="11-beta-HSD1"/>
    <property type="match status" value="1"/>
</dbReference>
<evidence type="ECO:0000256" key="1">
    <source>
        <dbReference type="ARBA" id="ARBA00023002"/>
    </source>
</evidence>
<dbReference type="InterPro" id="IPR002347">
    <property type="entry name" value="SDR_fam"/>
</dbReference>
<dbReference type="Proteomes" id="UP001143307">
    <property type="component" value="Unassembled WGS sequence"/>
</dbReference>
<dbReference type="Pfam" id="PF00106">
    <property type="entry name" value="adh_short"/>
    <property type="match status" value="1"/>
</dbReference>
<dbReference type="RefSeq" id="WP_279254057.1">
    <property type="nucleotide sequence ID" value="NZ_SHNP01000008.1"/>
</dbReference>
<dbReference type="InterPro" id="IPR036291">
    <property type="entry name" value="NAD(P)-bd_dom_sf"/>
</dbReference>